<accession>A0A1F7WTA5</accession>
<dbReference type="SUPFAM" id="SSF89028">
    <property type="entry name" value="Cobalamin adenosyltransferase-like"/>
    <property type="match status" value="1"/>
</dbReference>
<keyword evidence="1 4" id="KW-0808">Transferase</keyword>
<evidence type="ECO:0000313" key="7">
    <source>
        <dbReference type="Proteomes" id="UP000178812"/>
    </source>
</evidence>
<keyword evidence="2 4" id="KW-0547">Nucleotide-binding</keyword>
<dbReference type="EMBL" id="MGFM01000009">
    <property type="protein sequence ID" value="OGM05990.1"/>
    <property type="molecule type" value="Genomic_DNA"/>
</dbReference>
<protein>
    <recommendedName>
        <fullName evidence="4">Corrinoid adenosyltransferase</fullName>
        <ecNumber evidence="4">2.5.1.17</ecNumber>
    </recommendedName>
    <alternativeName>
        <fullName evidence="4">Cob(II)alamin adenosyltransferase</fullName>
    </alternativeName>
    <alternativeName>
        <fullName evidence="4">Cob(II)yrinic acid a,c-diamide adenosyltransferase</fullName>
    </alternativeName>
    <alternativeName>
        <fullName evidence="4">Cobinamide/cobalamin adenosyltransferase</fullName>
    </alternativeName>
</protein>
<dbReference type="PANTHER" id="PTHR12213">
    <property type="entry name" value="CORRINOID ADENOSYLTRANSFERASE"/>
    <property type="match status" value="1"/>
</dbReference>
<dbReference type="AlphaFoldDB" id="A0A1F7WTA5"/>
<evidence type="ECO:0000259" key="5">
    <source>
        <dbReference type="Pfam" id="PF01923"/>
    </source>
</evidence>
<dbReference type="Gene3D" id="1.20.1200.10">
    <property type="entry name" value="Cobalamin adenosyltransferase-like"/>
    <property type="match status" value="1"/>
</dbReference>
<dbReference type="UniPathway" id="UPA00148">
    <property type="reaction ID" value="UER00233"/>
</dbReference>
<keyword evidence="3 4" id="KW-0067">ATP-binding</keyword>
<comment type="similarity">
    <text evidence="4">Belongs to the Cob(I)alamin adenosyltransferase family.</text>
</comment>
<dbReference type="NCBIfam" id="TIGR00636">
    <property type="entry name" value="PduO_Nterm"/>
    <property type="match status" value="1"/>
</dbReference>
<dbReference type="EC" id="2.5.1.17" evidence="4"/>
<keyword evidence="4" id="KW-0169">Cobalamin biosynthesis</keyword>
<dbReference type="InterPro" id="IPR036451">
    <property type="entry name" value="CblAdoTrfase-like_sf"/>
</dbReference>
<dbReference type="Pfam" id="PF01923">
    <property type="entry name" value="Cob_adeno_trans"/>
    <property type="match status" value="1"/>
</dbReference>
<evidence type="ECO:0000256" key="3">
    <source>
        <dbReference type="ARBA" id="ARBA00022840"/>
    </source>
</evidence>
<sequence length="187" mass="20594">MVIYTKKGDGGTTSLYDKSSVQRTRISKSSLIVGALGAVDELDSYLGVCASFCENPKTYELIQRVQKNLLRIGAIIAGSGLKFARSETSKLEKIIDELEGKLPVLKNFVVPGGSKISAHLHYARALARRAERRVVALSKDRPAGGKKLSPHILSYLNRLSDFLFMLARKTNRDAGMGDEVWVGKKKR</sequence>
<evidence type="ECO:0000313" key="6">
    <source>
        <dbReference type="EMBL" id="OGM05990.1"/>
    </source>
</evidence>
<comment type="catalytic activity">
    <reaction evidence="4">
        <text>2 cob(II)alamin + reduced [electron-transfer flavoprotein] + 2 ATP = 2 adenosylcob(III)alamin + 2 triphosphate + oxidized [electron-transfer flavoprotein] + 3 H(+)</text>
        <dbReference type="Rhea" id="RHEA:28671"/>
        <dbReference type="Rhea" id="RHEA-COMP:10685"/>
        <dbReference type="Rhea" id="RHEA-COMP:10686"/>
        <dbReference type="ChEBI" id="CHEBI:15378"/>
        <dbReference type="ChEBI" id="CHEBI:16304"/>
        <dbReference type="ChEBI" id="CHEBI:18036"/>
        <dbReference type="ChEBI" id="CHEBI:18408"/>
        <dbReference type="ChEBI" id="CHEBI:30616"/>
        <dbReference type="ChEBI" id="CHEBI:57692"/>
        <dbReference type="ChEBI" id="CHEBI:58307"/>
        <dbReference type="EC" id="2.5.1.17"/>
    </reaction>
</comment>
<evidence type="ECO:0000256" key="4">
    <source>
        <dbReference type="RuleBase" id="RU366026"/>
    </source>
</evidence>
<dbReference type="Proteomes" id="UP000178812">
    <property type="component" value="Unassembled WGS sequence"/>
</dbReference>
<proteinExistence type="inferred from homology"/>
<reference evidence="6 7" key="1">
    <citation type="journal article" date="2016" name="Nat. Commun.">
        <title>Thousands of microbial genomes shed light on interconnected biogeochemical processes in an aquifer system.</title>
        <authorList>
            <person name="Anantharaman K."/>
            <person name="Brown C.T."/>
            <person name="Hug L.A."/>
            <person name="Sharon I."/>
            <person name="Castelle C.J."/>
            <person name="Probst A.J."/>
            <person name="Thomas B.C."/>
            <person name="Singh A."/>
            <person name="Wilkins M.J."/>
            <person name="Karaoz U."/>
            <person name="Brodie E.L."/>
            <person name="Williams K.H."/>
            <person name="Hubbard S.S."/>
            <person name="Banfield J.F."/>
        </authorList>
    </citation>
    <scope>NUCLEOTIDE SEQUENCE [LARGE SCALE GENOMIC DNA]</scope>
</reference>
<name>A0A1F7WTA5_9BACT</name>
<dbReference type="GO" id="GO:0005524">
    <property type="term" value="F:ATP binding"/>
    <property type="evidence" value="ECO:0007669"/>
    <property type="project" value="UniProtKB-UniRule"/>
</dbReference>
<evidence type="ECO:0000256" key="1">
    <source>
        <dbReference type="ARBA" id="ARBA00022679"/>
    </source>
</evidence>
<comment type="catalytic activity">
    <reaction evidence="4">
        <text>2 cob(II)yrinate a,c diamide + reduced [electron-transfer flavoprotein] + 2 ATP = 2 adenosylcob(III)yrinate a,c-diamide + 2 triphosphate + oxidized [electron-transfer flavoprotein] + 3 H(+)</text>
        <dbReference type="Rhea" id="RHEA:11528"/>
        <dbReference type="Rhea" id="RHEA-COMP:10685"/>
        <dbReference type="Rhea" id="RHEA-COMP:10686"/>
        <dbReference type="ChEBI" id="CHEBI:15378"/>
        <dbReference type="ChEBI" id="CHEBI:18036"/>
        <dbReference type="ChEBI" id="CHEBI:30616"/>
        <dbReference type="ChEBI" id="CHEBI:57692"/>
        <dbReference type="ChEBI" id="CHEBI:58307"/>
        <dbReference type="ChEBI" id="CHEBI:58503"/>
        <dbReference type="ChEBI" id="CHEBI:58537"/>
        <dbReference type="EC" id="2.5.1.17"/>
    </reaction>
</comment>
<gene>
    <name evidence="6" type="ORF">A2125_02520</name>
</gene>
<dbReference type="GO" id="GO:0009236">
    <property type="term" value="P:cobalamin biosynthetic process"/>
    <property type="evidence" value="ECO:0007669"/>
    <property type="project" value="UniProtKB-UniRule"/>
</dbReference>
<feature type="domain" description="Cobalamin adenosyltransferase-like" evidence="5">
    <location>
        <begin position="3"/>
        <end position="169"/>
    </location>
</feature>
<evidence type="ECO:0000256" key="2">
    <source>
        <dbReference type="ARBA" id="ARBA00022741"/>
    </source>
</evidence>
<comment type="pathway">
    <text evidence="4">Cofactor biosynthesis; adenosylcobalamin biosynthesis; adenosylcobalamin from cob(II)yrinate a,c-diamide: step 2/7.</text>
</comment>
<dbReference type="InterPro" id="IPR029499">
    <property type="entry name" value="PduO-typ"/>
</dbReference>
<dbReference type="GO" id="GO:0008817">
    <property type="term" value="F:corrinoid adenosyltransferase activity"/>
    <property type="evidence" value="ECO:0007669"/>
    <property type="project" value="UniProtKB-UniRule"/>
</dbReference>
<comment type="caution">
    <text evidence="6">The sequence shown here is derived from an EMBL/GenBank/DDBJ whole genome shotgun (WGS) entry which is preliminary data.</text>
</comment>
<dbReference type="InterPro" id="IPR016030">
    <property type="entry name" value="CblAdoTrfase-like"/>
</dbReference>
<dbReference type="PANTHER" id="PTHR12213:SF0">
    <property type="entry name" value="CORRINOID ADENOSYLTRANSFERASE MMAB"/>
    <property type="match status" value="1"/>
</dbReference>
<organism evidence="6 7">
    <name type="scientific">Candidatus Woesebacteria bacterium GWB1_43_5</name>
    <dbReference type="NCBI Taxonomy" id="1802474"/>
    <lineage>
        <taxon>Bacteria</taxon>
        <taxon>Candidatus Woeseibacteriota</taxon>
    </lineage>
</organism>